<feature type="compositionally biased region" description="Polar residues" evidence="1">
    <location>
        <begin position="344"/>
        <end position="356"/>
    </location>
</feature>
<protein>
    <recommendedName>
        <fullName evidence="4">Vegetative cell wall protein gp1-like</fullName>
    </recommendedName>
</protein>
<feature type="compositionally biased region" description="Low complexity" evidence="1">
    <location>
        <begin position="124"/>
        <end position="174"/>
    </location>
</feature>
<evidence type="ECO:0000256" key="1">
    <source>
        <dbReference type="SAM" id="MobiDB-lite"/>
    </source>
</evidence>
<dbReference type="PANTHER" id="PTHR33472">
    <property type="entry name" value="OS01G0106600 PROTEIN"/>
    <property type="match status" value="1"/>
</dbReference>
<name>A0A8K0E3X1_9ROSA</name>
<reference evidence="2" key="1">
    <citation type="submission" date="2020-03" db="EMBL/GenBank/DDBJ databases">
        <title>A high-quality chromosome-level genome assembly of a woody plant with both climbing and erect habits, Rhamnella rubrinervis.</title>
        <authorList>
            <person name="Lu Z."/>
            <person name="Yang Y."/>
            <person name="Zhu X."/>
            <person name="Sun Y."/>
        </authorList>
    </citation>
    <scope>NUCLEOTIDE SEQUENCE</scope>
    <source>
        <strain evidence="2">BYM</strain>
        <tissue evidence="2">Leaf</tissue>
    </source>
</reference>
<dbReference type="Proteomes" id="UP000796880">
    <property type="component" value="Unassembled WGS sequence"/>
</dbReference>
<dbReference type="AlphaFoldDB" id="A0A8K0E3X1"/>
<dbReference type="OrthoDB" id="1939627at2759"/>
<feature type="compositionally biased region" description="Pro residues" evidence="1">
    <location>
        <begin position="183"/>
        <end position="203"/>
    </location>
</feature>
<dbReference type="EMBL" id="VOIH02000008">
    <property type="protein sequence ID" value="KAF3439816.1"/>
    <property type="molecule type" value="Genomic_DNA"/>
</dbReference>
<feature type="region of interest" description="Disordered" evidence="1">
    <location>
        <begin position="328"/>
        <end position="361"/>
    </location>
</feature>
<feature type="compositionally biased region" description="Low complexity" evidence="1">
    <location>
        <begin position="98"/>
        <end position="117"/>
    </location>
</feature>
<accession>A0A8K0E3X1</accession>
<gene>
    <name evidence="2" type="ORF">FNV43_RR18094</name>
</gene>
<sequence length="417" mass="43104">MARPLLRLGSMFRAPAPVPAPAPAPAPTPTPAPAPVPAPATAPAPAPTTTPAPAPSPTTAPAPAPAPPTAPGPPPVAPLVRPTLRPIATPAPPPAVVQPPQATAGYTTSSVPSSPTQKSPPPTSTAIPVTSSSSVPPSPRIRAAAAPSSSVSASPVSRPVAPTSTISTAAADSTRPIIRPEARTPPPSPKPKPIAPPPSPLTLPPSQLKANAAAEPEPKIPAEAEQKTVLVQKTIDKPKQWHNGSPKTEFRESYSSGIFHSERQGITAKEAGQTKEHKGIIDGKKLVESEDGGMKVITIAGENRGAFMEIIQSPKKKEISENSHYLYKRGTPTKLRRNGGGESETYSGNEEGSPSRNGKAKQALPMTAFMNSNVQGINNSIMYNSSCTHHDPGVHLALSRKPAGGGFQVDDYVNKQS</sequence>
<feature type="compositionally biased region" description="Pro residues" evidence="1">
    <location>
        <begin position="16"/>
        <end position="77"/>
    </location>
</feature>
<proteinExistence type="predicted"/>
<organism evidence="2 3">
    <name type="scientific">Rhamnella rubrinervis</name>
    <dbReference type="NCBI Taxonomy" id="2594499"/>
    <lineage>
        <taxon>Eukaryota</taxon>
        <taxon>Viridiplantae</taxon>
        <taxon>Streptophyta</taxon>
        <taxon>Embryophyta</taxon>
        <taxon>Tracheophyta</taxon>
        <taxon>Spermatophyta</taxon>
        <taxon>Magnoliopsida</taxon>
        <taxon>eudicotyledons</taxon>
        <taxon>Gunneridae</taxon>
        <taxon>Pentapetalae</taxon>
        <taxon>rosids</taxon>
        <taxon>fabids</taxon>
        <taxon>Rosales</taxon>
        <taxon>Rhamnaceae</taxon>
        <taxon>rhamnoid group</taxon>
        <taxon>Rhamneae</taxon>
        <taxon>Rhamnella</taxon>
    </lineage>
</organism>
<keyword evidence="3" id="KW-1185">Reference proteome</keyword>
<evidence type="ECO:0008006" key="4">
    <source>
        <dbReference type="Google" id="ProtNLM"/>
    </source>
</evidence>
<feature type="region of interest" description="Disordered" evidence="1">
    <location>
        <begin position="1"/>
        <end position="226"/>
    </location>
</feature>
<comment type="caution">
    <text evidence="2">The sequence shown here is derived from an EMBL/GenBank/DDBJ whole genome shotgun (WGS) entry which is preliminary data.</text>
</comment>
<dbReference type="PANTHER" id="PTHR33472:SF1">
    <property type="entry name" value="EXTENSIN-RELATED"/>
    <property type="match status" value="1"/>
</dbReference>
<evidence type="ECO:0000313" key="3">
    <source>
        <dbReference type="Proteomes" id="UP000796880"/>
    </source>
</evidence>
<feature type="compositionally biased region" description="Basic and acidic residues" evidence="1">
    <location>
        <begin position="216"/>
        <end position="226"/>
    </location>
</feature>
<evidence type="ECO:0000313" key="2">
    <source>
        <dbReference type="EMBL" id="KAF3439816.1"/>
    </source>
</evidence>